<evidence type="ECO:0000313" key="3">
    <source>
        <dbReference type="EMBL" id="KAG6500619.1"/>
    </source>
</evidence>
<dbReference type="InterPro" id="IPR028005">
    <property type="entry name" value="AcTrfase_ESCO_Znf_dom"/>
</dbReference>
<evidence type="ECO:0000259" key="2">
    <source>
        <dbReference type="Pfam" id="PF13878"/>
    </source>
</evidence>
<dbReference type="EMBL" id="JACMSC010000011">
    <property type="protein sequence ID" value="KAG6500619.1"/>
    <property type="molecule type" value="Genomic_DNA"/>
</dbReference>
<dbReference type="PANTHER" id="PTHR45884">
    <property type="entry name" value="N-ACETYLTRANSFERASE ECO"/>
    <property type="match status" value="1"/>
</dbReference>
<dbReference type="PANTHER" id="PTHR45884:SF2">
    <property type="entry name" value="N-ACETYLTRANSFERASE ECO"/>
    <property type="match status" value="1"/>
</dbReference>
<protein>
    <recommendedName>
        <fullName evidence="2">N-acetyltransferase ESCO zinc-finger domain-containing protein</fullName>
    </recommendedName>
</protein>
<name>A0A8J5KY06_ZINOF</name>
<dbReference type="GO" id="GO:0005634">
    <property type="term" value="C:nucleus"/>
    <property type="evidence" value="ECO:0007669"/>
    <property type="project" value="TreeGrafter"/>
</dbReference>
<organism evidence="3 4">
    <name type="scientific">Zingiber officinale</name>
    <name type="common">Ginger</name>
    <name type="synonym">Amomum zingiber</name>
    <dbReference type="NCBI Taxonomy" id="94328"/>
    <lineage>
        <taxon>Eukaryota</taxon>
        <taxon>Viridiplantae</taxon>
        <taxon>Streptophyta</taxon>
        <taxon>Embryophyta</taxon>
        <taxon>Tracheophyta</taxon>
        <taxon>Spermatophyta</taxon>
        <taxon>Magnoliopsida</taxon>
        <taxon>Liliopsida</taxon>
        <taxon>Zingiberales</taxon>
        <taxon>Zingiberaceae</taxon>
        <taxon>Zingiber</taxon>
    </lineage>
</organism>
<comment type="caution">
    <text evidence="3">The sequence shown here is derived from an EMBL/GenBank/DDBJ whole genome shotgun (WGS) entry which is preliminary data.</text>
</comment>
<feature type="compositionally biased region" description="Low complexity" evidence="1">
    <location>
        <begin position="10"/>
        <end position="33"/>
    </location>
</feature>
<evidence type="ECO:0000313" key="4">
    <source>
        <dbReference type="Proteomes" id="UP000734854"/>
    </source>
</evidence>
<reference evidence="3 4" key="1">
    <citation type="submission" date="2020-08" db="EMBL/GenBank/DDBJ databases">
        <title>Plant Genome Project.</title>
        <authorList>
            <person name="Zhang R.-G."/>
        </authorList>
    </citation>
    <scope>NUCLEOTIDE SEQUENCE [LARGE SCALE GENOMIC DNA]</scope>
    <source>
        <tissue evidence="3">Rhizome</tissue>
    </source>
</reference>
<gene>
    <name evidence="3" type="ORF">ZIOFF_040467</name>
</gene>
<accession>A0A8J5KY06</accession>
<dbReference type="GO" id="GO:0061733">
    <property type="term" value="F:protein-lysine-acetyltransferase activity"/>
    <property type="evidence" value="ECO:0007669"/>
    <property type="project" value="TreeGrafter"/>
</dbReference>
<sequence>MLAPTYLTKTSRTPLPTSHLSPSPSNSSSHALSVQLLSGKPLSGEPLSVNLPSEVLSVNKKRSSRMLNKKRSYAQYHLELGQSDFLLRSCSVCGMMYAPGDESDEKLHGDFHKKYYEGIRFKGWRDERVVSTPSGGNCRILLVLDGDSPSHKRKVKEVLTIMEKELGFQIVL</sequence>
<proteinExistence type="predicted"/>
<feature type="region of interest" description="Disordered" evidence="1">
    <location>
        <begin position="1"/>
        <end position="33"/>
    </location>
</feature>
<dbReference type="AlphaFoldDB" id="A0A8J5KY06"/>
<evidence type="ECO:0000256" key="1">
    <source>
        <dbReference type="SAM" id="MobiDB-lite"/>
    </source>
</evidence>
<dbReference type="Pfam" id="PF13878">
    <property type="entry name" value="zf-C2H2_3"/>
    <property type="match status" value="1"/>
</dbReference>
<dbReference type="GO" id="GO:0000785">
    <property type="term" value="C:chromatin"/>
    <property type="evidence" value="ECO:0007669"/>
    <property type="project" value="TreeGrafter"/>
</dbReference>
<dbReference type="Proteomes" id="UP000734854">
    <property type="component" value="Unassembled WGS sequence"/>
</dbReference>
<feature type="domain" description="N-acetyltransferase ESCO zinc-finger" evidence="2">
    <location>
        <begin position="75"/>
        <end position="114"/>
    </location>
</feature>
<dbReference type="GO" id="GO:0007064">
    <property type="term" value="P:mitotic sister chromatid cohesion"/>
    <property type="evidence" value="ECO:0007669"/>
    <property type="project" value="TreeGrafter"/>
</dbReference>
<keyword evidence="4" id="KW-1185">Reference proteome</keyword>